<dbReference type="EMBL" id="JAAAUY010002698">
    <property type="protein sequence ID" value="KAF9310332.1"/>
    <property type="molecule type" value="Genomic_DNA"/>
</dbReference>
<accession>A0A9P5S812</accession>
<evidence type="ECO:0000313" key="2">
    <source>
        <dbReference type="Proteomes" id="UP000696485"/>
    </source>
</evidence>
<gene>
    <name evidence="1" type="ORF">BG006_004837</name>
</gene>
<evidence type="ECO:0000313" key="1">
    <source>
        <dbReference type="EMBL" id="KAF9310332.1"/>
    </source>
</evidence>
<reference evidence="1" key="1">
    <citation type="journal article" date="2020" name="Fungal Divers.">
        <title>Resolving the Mortierellaceae phylogeny through synthesis of multi-gene phylogenetics and phylogenomics.</title>
        <authorList>
            <person name="Vandepol N."/>
            <person name="Liber J."/>
            <person name="Desiro A."/>
            <person name="Na H."/>
            <person name="Kennedy M."/>
            <person name="Barry K."/>
            <person name="Grigoriev I.V."/>
            <person name="Miller A.N."/>
            <person name="O'Donnell K."/>
            <person name="Stajich J.E."/>
            <person name="Bonito G."/>
        </authorList>
    </citation>
    <scope>NUCLEOTIDE SEQUENCE</scope>
    <source>
        <strain evidence="1">NVP1</strain>
    </source>
</reference>
<comment type="caution">
    <text evidence="1">The sequence shown here is derived from an EMBL/GenBank/DDBJ whole genome shotgun (WGS) entry which is preliminary data.</text>
</comment>
<feature type="non-terminal residue" evidence="1">
    <location>
        <position position="110"/>
    </location>
</feature>
<dbReference type="AlphaFoldDB" id="A0A9P5S812"/>
<name>A0A9P5S812_9FUNG</name>
<feature type="non-terminal residue" evidence="1">
    <location>
        <position position="1"/>
    </location>
</feature>
<protein>
    <submittedName>
        <fullName evidence="1">Uncharacterized protein</fullName>
    </submittedName>
</protein>
<dbReference type="Proteomes" id="UP000696485">
    <property type="component" value="Unassembled WGS sequence"/>
</dbReference>
<sequence>PVAADIISLSSRGLELGLAQDFWKKLLRRMAITIGPFVLPLLNQYTPPIISMLSIRYHENALNKCHKSQPAPYETYTVGHRARDGDLHVQTKVLTMKGIDTTNSKDLADN</sequence>
<organism evidence="1 2">
    <name type="scientific">Podila minutissima</name>
    <dbReference type="NCBI Taxonomy" id="64525"/>
    <lineage>
        <taxon>Eukaryota</taxon>
        <taxon>Fungi</taxon>
        <taxon>Fungi incertae sedis</taxon>
        <taxon>Mucoromycota</taxon>
        <taxon>Mortierellomycotina</taxon>
        <taxon>Mortierellomycetes</taxon>
        <taxon>Mortierellales</taxon>
        <taxon>Mortierellaceae</taxon>
        <taxon>Podila</taxon>
    </lineage>
</organism>
<keyword evidence="2" id="KW-1185">Reference proteome</keyword>
<proteinExistence type="predicted"/>